<feature type="transmembrane region" description="Helical" evidence="6">
    <location>
        <begin position="33"/>
        <end position="56"/>
    </location>
</feature>
<keyword evidence="3 6" id="KW-0812">Transmembrane</keyword>
<evidence type="ECO:0000313" key="7">
    <source>
        <dbReference type="EMBL" id="NBG66544.1"/>
    </source>
</evidence>
<dbReference type="Proteomes" id="UP000470771">
    <property type="component" value="Unassembled WGS sequence"/>
</dbReference>
<evidence type="ECO:0000256" key="1">
    <source>
        <dbReference type="ARBA" id="ARBA00004651"/>
    </source>
</evidence>
<evidence type="ECO:0000256" key="5">
    <source>
        <dbReference type="ARBA" id="ARBA00023136"/>
    </source>
</evidence>
<dbReference type="GO" id="GO:0015171">
    <property type="term" value="F:amino acid transmembrane transporter activity"/>
    <property type="evidence" value="ECO:0007669"/>
    <property type="project" value="TreeGrafter"/>
</dbReference>
<keyword evidence="4 6" id="KW-1133">Transmembrane helix</keyword>
<accession>A0A6N9NKZ0</accession>
<dbReference type="RefSeq" id="WP_207554878.1">
    <property type="nucleotide sequence ID" value="NZ_WWNE01000008.1"/>
</dbReference>
<feature type="transmembrane region" description="Helical" evidence="6">
    <location>
        <begin position="178"/>
        <end position="196"/>
    </location>
</feature>
<evidence type="ECO:0000256" key="2">
    <source>
        <dbReference type="ARBA" id="ARBA00022475"/>
    </source>
</evidence>
<dbReference type="PIRSF" id="PIRSF006324">
    <property type="entry name" value="LeuE"/>
    <property type="match status" value="1"/>
</dbReference>
<evidence type="ECO:0000256" key="3">
    <source>
        <dbReference type="ARBA" id="ARBA00022692"/>
    </source>
</evidence>
<sequence length="197" mass="21357">MASIALTLLPGPDLVFVVIQSVSNGAKIGFSIAIGLVSGLIVHTTLAATGLSIVIAQSEWAMKGIQYAGAAYLFYLAFQAAKSTSSPISMNGNEQVSPSFWKRWKVGFFMNVLNPKVSLFFIAFFPQFILSESDLTVATQMVFLGGIFMTQAILIFGIVCLLAAKLTPFLRSDRFWQYTKWMNVGVLSILGLGLLLG</sequence>
<organism evidence="7 8">
    <name type="scientific">Acidiluteibacter ferrifornacis</name>
    <dbReference type="NCBI Taxonomy" id="2692424"/>
    <lineage>
        <taxon>Bacteria</taxon>
        <taxon>Pseudomonadati</taxon>
        <taxon>Bacteroidota</taxon>
        <taxon>Flavobacteriia</taxon>
        <taxon>Flavobacteriales</taxon>
        <taxon>Cryomorphaceae</taxon>
        <taxon>Acidiluteibacter</taxon>
    </lineage>
</organism>
<protein>
    <submittedName>
        <fullName evidence="7">LysE family transporter</fullName>
    </submittedName>
</protein>
<proteinExistence type="predicted"/>
<dbReference type="InterPro" id="IPR001123">
    <property type="entry name" value="LeuE-type"/>
</dbReference>
<dbReference type="GO" id="GO:0005886">
    <property type="term" value="C:plasma membrane"/>
    <property type="evidence" value="ECO:0007669"/>
    <property type="project" value="UniProtKB-SubCell"/>
</dbReference>
<reference evidence="7 8" key="1">
    <citation type="submission" date="2019-12" db="EMBL/GenBank/DDBJ databases">
        <authorList>
            <person name="Zhao J."/>
        </authorList>
    </citation>
    <scope>NUCLEOTIDE SEQUENCE [LARGE SCALE GENOMIC DNA]</scope>
    <source>
        <strain evidence="7 8">S-15</strain>
    </source>
</reference>
<name>A0A6N9NKZ0_9FLAO</name>
<dbReference type="AlphaFoldDB" id="A0A6N9NKZ0"/>
<evidence type="ECO:0000256" key="4">
    <source>
        <dbReference type="ARBA" id="ARBA00022989"/>
    </source>
</evidence>
<evidence type="ECO:0000313" key="8">
    <source>
        <dbReference type="Proteomes" id="UP000470771"/>
    </source>
</evidence>
<dbReference type="PANTHER" id="PTHR30086">
    <property type="entry name" value="ARGININE EXPORTER PROTEIN ARGO"/>
    <property type="match status" value="1"/>
</dbReference>
<dbReference type="Pfam" id="PF01810">
    <property type="entry name" value="LysE"/>
    <property type="match status" value="1"/>
</dbReference>
<dbReference type="EMBL" id="WWNE01000008">
    <property type="protein sequence ID" value="NBG66544.1"/>
    <property type="molecule type" value="Genomic_DNA"/>
</dbReference>
<evidence type="ECO:0000256" key="6">
    <source>
        <dbReference type="SAM" id="Phobius"/>
    </source>
</evidence>
<comment type="subcellular location">
    <subcellularLocation>
        <location evidence="1">Cell membrane</location>
        <topology evidence="1">Multi-pass membrane protein</topology>
    </subcellularLocation>
</comment>
<keyword evidence="8" id="KW-1185">Reference proteome</keyword>
<keyword evidence="5 6" id="KW-0472">Membrane</keyword>
<keyword evidence="2" id="KW-1003">Cell membrane</keyword>
<gene>
    <name evidence="7" type="ORF">GQN54_10485</name>
</gene>
<feature type="transmembrane region" description="Helical" evidence="6">
    <location>
        <begin position="108"/>
        <end position="129"/>
    </location>
</feature>
<feature type="transmembrane region" description="Helical" evidence="6">
    <location>
        <begin position="141"/>
        <end position="166"/>
    </location>
</feature>
<comment type="caution">
    <text evidence="7">The sequence shown here is derived from an EMBL/GenBank/DDBJ whole genome shotgun (WGS) entry which is preliminary data.</text>
</comment>
<dbReference type="PANTHER" id="PTHR30086:SF20">
    <property type="entry name" value="ARGININE EXPORTER PROTEIN ARGO-RELATED"/>
    <property type="match status" value="1"/>
</dbReference>